<organism evidence="1 2">
    <name type="scientific">Corynespora cassiicola Philippines</name>
    <dbReference type="NCBI Taxonomy" id="1448308"/>
    <lineage>
        <taxon>Eukaryota</taxon>
        <taxon>Fungi</taxon>
        <taxon>Dikarya</taxon>
        <taxon>Ascomycota</taxon>
        <taxon>Pezizomycotina</taxon>
        <taxon>Dothideomycetes</taxon>
        <taxon>Pleosporomycetidae</taxon>
        <taxon>Pleosporales</taxon>
        <taxon>Corynesporascaceae</taxon>
        <taxon>Corynespora</taxon>
    </lineage>
</organism>
<reference evidence="1 2" key="1">
    <citation type="journal article" date="2018" name="Front. Microbiol.">
        <title>Genome-Wide Analysis of Corynespora cassiicola Leaf Fall Disease Putative Effectors.</title>
        <authorList>
            <person name="Lopez D."/>
            <person name="Ribeiro S."/>
            <person name="Label P."/>
            <person name="Fumanal B."/>
            <person name="Venisse J.S."/>
            <person name="Kohler A."/>
            <person name="de Oliveira R.R."/>
            <person name="Labutti K."/>
            <person name="Lipzen A."/>
            <person name="Lail K."/>
            <person name="Bauer D."/>
            <person name="Ohm R.A."/>
            <person name="Barry K.W."/>
            <person name="Spatafora J."/>
            <person name="Grigoriev I.V."/>
            <person name="Martin F.M."/>
            <person name="Pujade-Renaud V."/>
        </authorList>
    </citation>
    <scope>NUCLEOTIDE SEQUENCE [LARGE SCALE GENOMIC DNA]</scope>
    <source>
        <strain evidence="1 2">Philippines</strain>
    </source>
</reference>
<dbReference type="EMBL" id="KZ678138">
    <property type="protein sequence ID" value="PSN64532.1"/>
    <property type="molecule type" value="Genomic_DNA"/>
</dbReference>
<dbReference type="Proteomes" id="UP000240883">
    <property type="component" value="Unassembled WGS sequence"/>
</dbReference>
<gene>
    <name evidence="1" type="ORF">BS50DRAFT_590335</name>
</gene>
<evidence type="ECO:0000313" key="1">
    <source>
        <dbReference type="EMBL" id="PSN64532.1"/>
    </source>
</evidence>
<accession>A0A2T2NGH2</accession>
<dbReference type="AlphaFoldDB" id="A0A2T2NGH2"/>
<keyword evidence="2" id="KW-1185">Reference proteome</keyword>
<name>A0A2T2NGH2_CORCC</name>
<sequence>MAEASDVSLYVAVDHKAILDIHEVWDGLRDHAKNEMKDNRVGEPHRIKAEVKVPIELTVTFVDNVKIGLAKQEDEKWLEKLKEIVEAVKDITAVKGTWDMLEVKTKEEDVLLKAWELLERRLGKQELATIIGEKPSKVSVGVGGDGDSHGD</sequence>
<evidence type="ECO:0000313" key="2">
    <source>
        <dbReference type="Proteomes" id="UP000240883"/>
    </source>
</evidence>
<proteinExistence type="predicted"/>
<protein>
    <submittedName>
        <fullName evidence="1">Uncharacterized protein</fullName>
    </submittedName>
</protein>